<name>M0MPQ1_9EURY</name>
<organism evidence="1 2">
    <name type="scientific">Halococcus saccharolyticus DSM 5350</name>
    <dbReference type="NCBI Taxonomy" id="1227455"/>
    <lineage>
        <taxon>Archaea</taxon>
        <taxon>Methanobacteriati</taxon>
        <taxon>Methanobacteriota</taxon>
        <taxon>Stenosarchaea group</taxon>
        <taxon>Halobacteria</taxon>
        <taxon>Halobacteriales</taxon>
        <taxon>Halococcaceae</taxon>
        <taxon>Halococcus</taxon>
    </lineage>
</organism>
<dbReference type="STRING" id="1227455.C449_01097"/>
<reference evidence="1 2" key="1">
    <citation type="journal article" date="2014" name="PLoS Genet.">
        <title>Phylogenetically driven sequencing of extremely halophilic archaea reveals strategies for static and dynamic osmo-response.</title>
        <authorList>
            <person name="Becker E.A."/>
            <person name="Seitzer P.M."/>
            <person name="Tritt A."/>
            <person name="Larsen D."/>
            <person name="Krusor M."/>
            <person name="Yao A.I."/>
            <person name="Wu D."/>
            <person name="Madern D."/>
            <person name="Eisen J.A."/>
            <person name="Darling A.E."/>
            <person name="Facciotti M.T."/>
        </authorList>
    </citation>
    <scope>NUCLEOTIDE SEQUENCE [LARGE SCALE GENOMIC DNA]</scope>
    <source>
        <strain evidence="1 2">DSM 5350</strain>
    </source>
</reference>
<evidence type="ECO:0000313" key="1">
    <source>
        <dbReference type="EMBL" id="EMA47616.1"/>
    </source>
</evidence>
<dbReference type="RefSeq" id="WP_006076026.1">
    <property type="nucleotide sequence ID" value="NZ_AOMD01000003.1"/>
</dbReference>
<keyword evidence="2" id="KW-1185">Reference proteome</keyword>
<sequence>MTDDNPKATLSVGDEELIVESIGIETADIETTSDGVARTQADDLAFTMDGDRTYEGQITIEREFDTLAEYNKHIDKMARLFGCGTITDEEGRKRLIQFEVNRDD</sequence>
<dbReference type="AlphaFoldDB" id="M0MPQ1"/>
<dbReference type="Proteomes" id="UP000011669">
    <property type="component" value="Unassembled WGS sequence"/>
</dbReference>
<protein>
    <submittedName>
        <fullName evidence="1">Uncharacterized protein</fullName>
    </submittedName>
</protein>
<dbReference type="InParanoid" id="M0MPQ1"/>
<dbReference type="EMBL" id="AOMD01000003">
    <property type="protein sequence ID" value="EMA47616.1"/>
    <property type="molecule type" value="Genomic_DNA"/>
</dbReference>
<comment type="caution">
    <text evidence="1">The sequence shown here is derived from an EMBL/GenBank/DDBJ whole genome shotgun (WGS) entry which is preliminary data.</text>
</comment>
<evidence type="ECO:0000313" key="2">
    <source>
        <dbReference type="Proteomes" id="UP000011669"/>
    </source>
</evidence>
<accession>M0MPQ1</accession>
<proteinExistence type="predicted"/>
<dbReference type="PATRIC" id="fig|1227455.4.peg.227"/>
<gene>
    <name evidence="1" type="ORF">C449_01097</name>
</gene>